<organism evidence="1 2">
    <name type="scientific">Entomophthora muscae</name>
    <dbReference type="NCBI Taxonomy" id="34485"/>
    <lineage>
        <taxon>Eukaryota</taxon>
        <taxon>Fungi</taxon>
        <taxon>Fungi incertae sedis</taxon>
        <taxon>Zoopagomycota</taxon>
        <taxon>Entomophthoromycotina</taxon>
        <taxon>Entomophthoromycetes</taxon>
        <taxon>Entomophthorales</taxon>
        <taxon>Entomophthoraceae</taxon>
        <taxon>Entomophthora</taxon>
    </lineage>
</organism>
<proteinExistence type="predicted"/>
<comment type="caution">
    <text evidence="1">The sequence shown here is derived from an EMBL/GenBank/DDBJ whole genome shotgun (WGS) entry which is preliminary data.</text>
</comment>
<sequence>MSHPHTPSATNGAHYRGPMYLPVEKDNVSPPPLLTGFHERYDGVPMKTSDIERDHWFNQEEEIINVNNLPIIPDSKCAKLPIASLD</sequence>
<reference evidence="1" key="1">
    <citation type="submission" date="2022-04" db="EMBL/GenBank/DDBJ databases">
        <title>Genome of the entomopathogenic fungus Entomophthora muscae.</title>
        <authorList>
            <person name="Elya C."/>
            <person name="Lovett B.R."/>
            <person name="Lee E."/>
            <person name="Macias A.M."/>
            <person name="Hajek A.E."/>
            <person name="De Bivort B.L."/>
            <person name="Kasson M.T."/>
            <person name="De Fine Licht H.H."/>
            <person name="Stajich J.E."/>
        </authorList>
    </citation>
    <scope>NUCLEOTIDE SEQUENCE</scope>
    <source>
        <strain evidence="1">Berkeley</strain>
    </source>
</reference>
<evidence type="ECO:0000313" key="2">
    <source>
        <dbReference type="Proteomes" id="UP001165960"/>
    </source>
</evidence>
<dbReference type="Proteomes" id="UP001165960">
    <property type="component" value="Unassembled WGS sequence"/>
</dbReference>
<name>A0ACC2TH41_9FUNG</name>
<dbReference type="EMBL" id="QTSX02002883">
    <property type="protein sequence ID" value="KAJ9073842.1"/>
    <property type="molecule type" value="Genomic_DNA"/>
</dbReference>
<protein>
    <submittedName>
        <fullName evidence="1">Uncharacterized protein</fullName>
    </submittedName>
</protein>
<accession>A0ACC2TH41</accession>
<gene>
    <name evidence="1" type="ORF">DSO57_1012172</name>
</gene>
<evidence type="ECO:0000313" key="1">
    <source>
        <dbReference type="EMBL" id="KAJ9073842.1"/>
    </source>
</evidence>
<keyword evidence="2" id="KW-1185">Reference proteome</keyword>